<evidence type="ECO:0000313" key="2">
    <source>
        <dbReference type="Proteomes" id="UP000034913"/>
    </source>
</evidence>
<dbReference type="AlphaFoldDB" id="A0A0G1X6G6"/>
<sequence>MGTLFTFFPIIALTGLAAFGMTVSSDTRAAGGADTSHGARVEIVLGSKLDALVAGGDLTEAQKQAILTERDKLRTQAQANFDLTKSAEWQTMTPDERQAQLDLRVRTDHQALLEWAVENRIDTKYLYLVGGFGGGFGHGVSSDTTVHADA</sequence>
<dbReference type="Proteomes" id="UP000034913">
    <property type="component" value="Unassembled WGS sequence"/>
</dbReference>
<evidence type="ECO:0000313" key="1">
    <source>
        <dbReference type="EMBL" id="KKW26743.1"/>
    </source>
</evidence>
<dbReference type="EMBL" id="LCRB01000002">
    <property type="protein sequence ID" value="KKW26743.1"/>
    <property type="molecule type" value="Genomic_DNA"/>
</dbReference>
<organism evidence="1 2">
    <name type="scientific">candidate division Kazan bacterium GW2011_GWB1_52_7</name>
    <dbReference type="NCBI Taxonomy" id="1620414"/>
    <lineage>
        <taxon>Bacteria</taxon>
        <taxon>Bacteria division Kazan-3B-28</taxon>
    </lineage>
</organism>
<proteinExistence type="predicted"/>
<protein>
    <submittedName>
        <fullName evidence="1">Uncharacterized protein</fullName>
    </submittedName>
</protein>
<gene>
    <name evidence="1" type="ORF">VF00_C0002G0068</name>
</gene>
<accession>A0A0G1X6G6</accession>
<comment type="caution">
    <text evidence="1">The sequence shown here is derived from an EMBL/GenBank/DDBJ whole genome shotgun (WGS) entry which is preliminary data.</text>
</comment>
<reference evidence="1 2" key="1">
    <citation type="journal article" date="2015" name="Nature">
        <title>rRNA introns, odd ribosomes, and small enigmatic genomes across a large radiation of phyla.</title>
        <authorList>
            <person name="Brown C.T."/>
            <person name="Hug L.A."/>
            <person name="Thomas B.C."/>
            <person name="Sharon I."/>
            <person name="Castelle C.J."/>
            <person name="Singh A."/>
            <person name="Wilkins M.J."/>
            <person name="Williams K.H."/>
            <person name="Banfield J.F."/>
        </authorList>
    </citation>
    <scope>NUCLEOTIDE SEQUENCE [LARGE SCALE GENOMIC DNA]</scope>
</reference>
<name>A0A0G1X6G6_UNCK3</name>